<reference evidence="2 3" key="1">
    <citation type="submission" date="2019-02" db="EMBL/GenBank/DDBJ databases">
        <title>Planctomycetal bacteria perform biofilm scaping via a novel small molecule.</title>
        <authorList>
            <person name="Jeske O."/>
            <person name="Boedeker C."/>
            <person name="Wiegand S."/>
            <person name="Breitling P."/>
            <person name="Kallscheuer N."/>
            <person name="Jogler M."/>
            <person name="Rohde M."/>
            <person name="Petersen J."/>
            <person name="Medema M.H."/>
            <person name="Surup F."/>
            <person name="Jogler C."/>
        </authorList>
    </citation>
    <scope>NUCLEOTIDE SEQUENCE [LARGE SCALE GENOMIC DNA]</scope>
    <source>
        <strain evidence="2 3">Mal15</strain>
    </source>
</reference>
<dbReference type="RefSeq" id="WP_147869391.1">
    <property type="nucleotide sequence ID" value="NZ_CP036264.1"/>
</dbReference>
<organism evidence="2 3">
    <name type="scientific">Stieleria maiorica</name>
    <dbReference type="NCBI Taxonomy" id="2795974"/>
    <lineage>
        <taxon>Bacteria</taxon>
        <taxon>Pseudomonadati</taxon>
        <taxon>Planctomycetota</taxon>
        <taxon>Planctomycetia</taxon>
        <taxon>Pirellulales</taxon>
        <taxon>Pirellulaceae</taxon>
        <taxon>Stieleria</taxon>
    </lineage>
</organism>
<dbReference type="EMBL" id="CP036264">
    <property type="protein sequence ID" value="QEG00096.1"/>
    <property type="molecule type" value="Genomic_DNA"/>
</dbReference>
<keyword evidence="1" id="KW-0732">Signal</keyword>
<accession>A0A5B9MKB9</accession>
<evidence type="ECO:0000313" key="2">
    <source>
        <dbReference type="EMBL" id="QEG00096.1"/>
    </source>
</evidence>
<evidence type="ECO:0000313" key="3">
    <source>
        <dbReference type="Proteomes" id="UP000321353"/>
    </source>
</evidence>
<sequence length="273" mass="30986" precursor="true">MRWEFAVALLSCCLLSPPVNADDDNVIQFWLDVAEETAEAQSISLLDDQQQVFELHKPAVFRHTQPIRGDDIGSMFVWKSTTGRPVAIGVFFSWSQGRNRWVMEEFHSLHDHAIQKQMPGHETWRCPNPGLDWKPFPDAPPAVGSTARMRLQAKQLANQVEAYTEKTPGERVVLRAVPKPIYEYEDAEAGVVFGAIMAFCQGTDTELLLLVEARKQGEDVAWHYAPASFTDYGLNLQLPDGTKWTSRKGQLAENGQPHYWNFVEQRAKPDFEK</sequence>
<dbReference type="Proteomes" id="UP000321353">
    <property type="component" value="Chromosome"/>
</dbReference>
<dbReference type="AlphaFoldDB" id="A0A5B9MKB9"/>
<keyword evidence="3" id="KW-1185">Reference proteome</keyword>
<dbReference type="KEGG" id="smam:Mal15_41650"/>
<feature type="chain" id="PRO_5022717906" evidence="1">
    <location>
        <begin position="22"/>
        <end position="273"/>
    </location>
</feature>
<name>A0A5B9MKB9_9BACT</name>
<proteinExistence type="predicted"/>
<feature type="signal peptide" evidence="1">
    <location>
        <begin position="1"/>
        <end position="21"/>
    </location>
</feature>
<protein>
    <submittedName>
        <fullName evidence="2">Uncharacterized protein</fullName>
    </submittedName>
</protein>
<evidence type="ECO:0000256" key="1">
    <source>
        <dbReference type="SAM" id="SignalP"/>
    </source>
</evidence>
<gene>
    <name evidence="2" type="ORF">Mal15_41650</name>
</gene>